<dbReference type="InterPro" id="IPR004274">
    <property type="entry name" value="FCP1_dom"/>
</dbReference>
<dbReference type="InterPro" id="IPR023214">
    <property type="entry name" value="HAD_sf"/>
</dbReference>
<reference evidence="2 3" key="1">
    <citation type="submission" date="2020-04" db="EMBL/GenBank/DDBJ databases">
        <authorList>
            <person name="Alioto T."/>
            <person name="Alioto T."/>
            <person name="Gomez Garrido J."/>
        </authorList>
    </citation>
    <scope>NUCLEOTIDE SEQUENCE [LARGE SCALE GENOMIC DNA]</scope>
</reference>
<name>A0A8S1CV90_9INSE</name>
<evidence type="ECO:0000259" key="1">
    <source>
        <dbReference type="PROSITE" id="PS50969"/>
    </source>
</evidence>
<dbReference type="Pfam" id="PF03031">
    <property type="entry name" value="NIF"/>
    <property type="match status" value="1"/>
</dbReference>
<proteinExistence type="predicted"/>
<dbReference type="SUPFAM" id="SSF56784">
    <property type="entry name" value="HAD-like"/>
    <property type="match status" value="1"/>
</dbReference>
<dbReference type="Gene3D" id="3.40.50.1000">
    <property type="entry name" value="HAD superfamily/HAD-like"/>
    <property type="match status" value="1"/>
</dbReference>
<feature type="domain" description="FCP1 homology" evidence="1">
    <location>
        <begin position="56"/>
        <end position="160"/>
    </location>
</feature>
<dbReference type="InterPro" id="IPR036412">
    <property type="entry name" value="HAD-like_sf"/>
</dbReference>
<dbReference type="AlphaFoldDB" id="A0A8S1CV90"/>
<dbReference type="FunFam" id="3.40.50.1000:FF:000389">
    <property type="entry name" value="CTDNEP1 isoform 2"/>
    <property type="match status" value="1"/>
</dbReference>
<evidence type="ECO:0000313" key="2">
    <source>
        <dbReference type="EMBL" id="CAB3371954.1"/>
    </source>
</evidence>
<comment type="caution">
    <text evidence="2">The sequence shown here is derived from an EMBL/GenBank/DDBJ whole genome shotgun (WGS) entry which is preliminary data.</text>
</comment>
<organism evidence="2 3">
    <name type="scientific">Cloeon dipterum</name>
    <dbReference type="NCBI Taxonomy" id="197152"/>
    <lineage>
        <taxon>Eukaryota</taxon>
        <taxon>Metazoa</taxon>
        <taxon>Ecdysozoa</taxon>
        <taxon>Arthropoda</taxon>
        <taxon>Hexapoda</taxon>
        <taxon>Insecta</taxon>
        <taxon>Pterygota</taxon>
        <taxon>Palaeoptera</taxon>
        <taxon>Ephemeroptera</taxon>
        <taxon>Pisciforma</taxon>
        <taxon>Baetidae</taxon>
        <taxon>Cloeon</taxon>
    </lineage>
</organism>
<dbReference type="EMBL" id="CADEPI010000066">
    <property type="protein sequence ID" value="CAB3371954.1"/>
    <property type="molecule type" value="Genomic_DNA"/>
</dbReference>
<gene>
    <name evidence="2" type="ORF">CLODIP_2_CD00450</name>
</gene>
<keyword evidence="3" id="KW-1185">Reference proteome</keyword>
<dbReference type="PROSITE" id="PS50969">
    <property type="entry name" value="FCP1"/>
    <property type="match status" value="1"/>
</dbReference>
<dbReference type="SMART" id="SM00577">
    <property type="entry name" value="CPDc"/>
    <property type="match status" value="1"/>
</dbReference>
<accession>A0A8S1CV90</accession>
<dbReference type="Proteomes" id="UP000494165">
    <property type="component" value="Unassembled WGS sequence"/>
</dbReference>
<protein>
    <recommendedName>
        <fullName evidence="1">FCP1 homology domain-containing protein</fullName>
    </recommendedName>
</protein>
<sequence length="160" mass="18601">MLKQVQMGLRAFLLLASKIWTCICFLFKKQVRAVAKHQPVKYELFPLSPLSRHRLSIVRRKVLVLDLDETLIHSHHDGVVRQTVKPGTPPDFVLKVVIDRHPVRFFVHKRPHVDFFLDIVSSTGNPFQKSTDFLETKTAVIYFSITITERPLKYRKVANI</sequence>
<evidence type="ECO:0000313" key="3">
    <source>
        <dbReference type="Proteomes" id="UP000494165"/>
    </source>
</evidence>